<accession>A0ABR2SXF3</accession>
<keyword evidence="3" id="KW-0964">Secreted</keyword>
<dbReference type="Pfam" id="PF05498">
    <property type="entry name" value="RALF"/>
    <property type="match status" value="1"/>
</dbReference>
<dbReference type="InterPro" id="IPR008801">
    <property type="entry name" value="RALF"/>
</dbReference>
<feature type="signal peptide" evidence="7">
    <location>
        <begin position="1"/>
        <end position="23"/>
    </location>
</feature>
<keyword evidence="9" id="KW-1185">Reference proteome</keyword>
<dbReference type="EMBL" id="JBBPBN010000010">
    <property type="protein sequence ID" value="KAK9029822.1"/>
    <property type="molecule type" value="Genomic_DNA"/>
</dbReference>
<evidence type="ECO:0008006" key="10">
    <source>
        <dbReference type="Google" id="ProtNLM"/>
    </source>
</evidence>
<evidence type="ECO:0000256" key="3">
    <source>
        <dbReference type="ARBA" id="ARBA00022525"/>
    </source>
</evidence>
<dbReference type="PANTHER" id="PTHR33136">
    <property type="entry name" value="RAPID ALKALINIZATION FACTOR-LIKE"/>
    <property type="match status" value="1"/>
</dbReference>
<keyword evidence="5 7" id="KW-0732">Signal</keyword>
<sequence>MPTFKFIFITLSLSFLLLHTCDSVSILDLDNALKSSEIDVMAGRVCTEKLEDCLEEEEMESESNRRVLVMQRKYISYETLRRDMVPCANPGASYYDCNGGHQANGYNRGCEVITRCARGIKAVLLHLNQSEVSFLHIFGLGHRYKSTLVENSSNP</sequence>
<proteinExistence type="inferred from homology"/>
<evidence type="ECO:0000256" key="2">
    <source>
        <dbReference type="ARBA" id="ARBA00009178"/>
    </source>
</evidence>
<dbReference type="Proteomes" id="UP001396334">
    <property type="component" value="Unassembled WGS sequence"/>
</dbReference>
<evidence type="ECO:0000256" key="1">
    <source>
        <dbReference type="ARBA" id="ARBA00004613"/>
    </source>
</evidence>
<evidence type="ECO:0000313" key="9">
    <source>
        <dbReference type="Proteomes" id="UP001396334"/>
    </source>
</evidence>
<dbReference type="PANTHER" id="PTHR33136:SF36">
    <property type="entry name" value="PROTEIN RALF-LIKE 31"/>
    <property type="match status" value="1"/>
</dbReference>
<evidence type="ECO:0000256" key="4">
    <source>
        <dbReference type="ARBA" id="ARBA00022702"/>
    </source>
</evidence>
<evidence type="ECO:0000256" key="5">
    <source>
        <dbReference type="ARBA" id="ARBA00022729"/>
    </source>
</evidence>
<comment type="subcellular location">
    <subcellularLocation>
        <location evidence="1">Secreted</location>
    </subcellularLocation>
</comment>
<organism evidence="8 9">
    <name type="scientific">Hibiscus sabdariffa</name>
    <name type="common">roselle</name>
    <dbReference type="NCBI Taxonomy" id="183260"/>
    <lineage>
        <taxon>Eukaryota</taxon>
        <taxon>Viridiplantae</taxon>
        <taxon>Streptophyta</taxon>
        <taxon>Embryophyta</taxon>
        <taxon>Tracheophyta</taxon>
        <taxon>Spermatophyta</taxon>
        <taxon>Magnoliopsida</taxon>
        <taxon>eudicotyledons</taxon>
        <taxon>Gunneridae</taxon>
        <taxon>Pentapetalae</taxon>
        <taxon>rosids</taxon>
        <taxon>malvids</taxon>
        <taxon>Malvales</taxon>
        <taxon>Malvaceae</taxon>
        <taxon>Malvoideae</taxon>
        <taxon>Hibiscus</taxon>
    </lineage>
</organism>
<keyword evidence="6" id="KW-1015">Disulfide bond</keyword>
<evidence type="ECO:0000313" key="8">
    <source>
        <dbReference type="EMBL" id="KAK9029822.1"/>
    </source>
</evidence>
<evidence type="ECO:0000256" key="7">
    <source>
        <dbReference type="SAM" id="SignalP"/>
    </source>
</evidence>
<evidence type="ECO:0000256" key="6">
    <source>
        <dbReference type="ARBA" id="ARBA00023157"/>
    </source>
</evidence>
<name>A0ABR2SXF3_9ROSI</name>
<comment type="caution">
    <text evidence="8">The sequence shown here is derived from an EMBL/GenBank/DDBJ whole genome shotgun (WGS) entry which is preliminary data.</text>
</comment>
<protein>
    <recommendedName>
        <fullName evidence="10">Protein RALF-like 24</fullName>
    </recommendedName>
</protein>
<feature type="chain" id="PRO_5047049212" description="Protein RALF-like 24" evidence="7">
    <location>
        <begin position="24"/>
        <end position="155"/>
    </location>
</feature>
<gene>
    <name evidence="8" type="ORF">V6N11_031267</name>
</gene>
<keyword evidence="4" id="KW-0372">Hormone</keyword>
<comment type="similarity">
    <text evidence="2">Belongs to the plant rapid alkalinization factor (RALF) family.</text>
</comment>
<reference evidence="8 9" key="1">
    <citation type="journal article" date="2024" name="G3 (Bethesda)">
        <title>Genome assembly of Hibiscus sabdariffa L. provides insights into metabolisms of medicinal natural products.</title>
        <authorList>
            <person name="Kim T."/>
        </authorList>
    </citation>
    <scope>NUCLEOTIDE SEQUENCE [LARGE SCALE GENOMIC DNA]</scope>
    <source>
        <strain evidence="8">TK-2024</strain>
        <tissue evidence="8">Old leaves</tissue>
    </source>
</reference>